<dbReference type="GO" id="GO:0008017">
    <property type="term" value="F:microtubule binding"/>
    <property type="evidence" value="ECO:0007669"/>
    <property type="project" value="InterPro"/>
</dbReference>
<accession>A0AAN8Z9L5</accession>
<feature type="region of interest" description="Disordered" evidence="1">
    <location>
        <begin position="267"/>
        <end position="298"/>
    </location>
</feature>
<dbReference type="Pfam" id="PF00069">
    <property type="entry name" value="Pkinase"/>
    <property type="match status" value="1"/>
</dbReference>
<dbReference type="InterPro" id="IPR011009">
    <property type="entry name" value="Kinase-like_dom_sf"/>
</dbReference>
<comment type="caution">
    <text evidence="3">The sequence shown here is derived from an EMBL/GenBank/DDBJ whole genome shotgun (WGS) entry which is preliminary data.</text>
</comment>
<sequence length="426" mass="46961">MKKMIEYFAIMSVNNSQKNKFFKRYETSAHLGLVLEYCVGGSPNIIGSERMTFDEISFGMFLQDKQLPEESIHDLAYGLVKALQYWHSEGVIYCDLKPLNILLDDNGHTKLPPAKFGTPCYVASGLFQDGGVHSHASDFWALGCVLYERYAGRPPFVGRVFTQFVKSILSDPTLPLPGAGGNETPIKDTLSGHKIQLKPAGKVAEKPKDPPSATKKVNLVRLSRIVKTNIQRENEKENYRRPLPNNSENVTEIKIENNDMELDFDENTETDAQDDPDGSGSAPLTPEENISTHGQHHERIEEADNNIKQVDASIIDSNAADDHRPGKKESCPDIGVAATPASVGTCVRSQICIQDSGNLPDSGSPKASSNLSQVLWHSSDLFVGPVMPSRKADKVLEKIPYLPFEALPASDFGKLRIKVTRLAIKS</sequence>
<dbReference type="SUPFAM" id="SSF56112">
    <property type="entry name" value="Protein kinase-like (PK-like)"/>
    <property type="match status" value="1"/>
</dbReference>
<dbReference type="PANTHER" id="PTHR46562">
    <property type="entry name" value="SERINE/THREONINE-KINASE ULK4-LIKE PROTEIN-RELATED"/>
    <property type="match status" value="1"/>
</dbReference>
<keyword evidence="3" id="KW-0808">Transferase</keyword>
<organism evidence="3 4">
    <name type="scientific">Dillenia turbinata</name>
    <dbReference type="NCBI Taxonomy" id="194707"/>
    <lineage>
        <taxon>Eukaryota</taxon>
        <taxon>Viridiplantae</taxon>
        <taxon>Streptophyta</taxon>
        <taxon>Embryophyta</taxon>
        <taxon>Tracheophyta</taxon>
        <taxon>Spermatophyta</taxon>
        <taxon>Magnoliopsida</taxon>
        <taxon>eudicotyledons</taxon>
        <taxon>Gunneridae</taxon>
        <taxon>Pentapetalae</taxon>
        <taxon>Dilleniales</taxon>
        <taxon>Dilleniaceae</taxon>
        <taxon>Dillenia</taxon>
    </lineage>
</organism>
<feature type="region of interest" description="Disordered" evidence="1">
    <location>
        <begin position="231"/>
        <end position="252"/>
    </location>
</feature>
<name>A0AAN8Z9L5_9MAGN</name>
<feature type="compositionally biased region" description="Basic and acidic residues" evidence="1">
    <location>
        <begin position="231"/>
        <end position="240"/>
    </location>
</feature>
<dbReference type="PROSITE" id="PS00108">
    <property type="entry name" value="PROTEIN_KINASE_ST"/>
    <property type="match status" value="1"/>
</dbReference>
<dbReference type="SMART" id="SM00220">
    <property type="entry name" value="S_TKc"/>
    <property type="match status" value="1"/>
</dbReference>
<reference evidence="3 4" key="1">
    <citation type="submission" date="2023-12" db="EMBL/GenBank/DDBJ databases">
        <title>A high-quality genome assembly for Dillenia turbinata (Dilleniales).</title>
        <authorList>
            <person name="Chanderbali A."/>
        </authorList>
    </citation>
    <scope>NUCLEOTIDE SEQUENCE [LARGE SCALE GENOMIC DNA]</scope>
    <source>
        <strain evidence="3">LSX21</strain>
        <tissue evidence="3">Leaf</tissue>
    </source>
</reference>
<dbReference type="GO" id="GO:0000914">
    <property type="term" value="P:phragmoplast assembly"/>
    <property type="evidence" value="ECO:0007669"/>
    <property type="project" value="InterPro"/>
</dbReference>
<keyword evidence="4" id="KW-1185">Reference proteome</keyword>
<dbReference type="InterPro" id="IPR000719">
    <property type="entry name" value="Prot_kinase_dom"/>
</dbReference>
<evidence type="ECO:0000313" key="4">
    <source>
        <dbReference type="Proteomes" id="UP001370490"/>
    </source>
</evidence>
<dbReference type="Proteomes" id="UP001370490">
    <property type="component" value="Unassembled WGS sequence"/>
</dbReference>
<dbReference type="AlphaFoldDB" id="A0AAN8Z9L5"/>
<evidence type="ECO:0000256" key="1">
    <source>
        <dbReference type="SAM" id="MobiDB-lite"/>
    </source>
</evidence>
<dbReference type="PROSITE" id="PS50011">
    <property type="entry name" value="PROTEIN_KINASE_DOM"/>
    <property type="match status" value="1"/>
</dbReference>
<dbReference type="PANTHER" id="PTHR46562:SF1">
    <property type="entry name" value="SERINE_THREONINE-PROTEIN KINASE ULK4"/>
    <property type="match status" value="1"/>
</dbReference>
<evidence type="ECO:0000259" key="2">
    <source>
        <dbReference type="PROSITE" id="PS50011"/>
    </source>
</evidence>
<proteinExistence type="predicted"/>
<dbReference type="Gene3D" id="1.10.510.10">
    <property type="entry name" value="Transferase(Phosphotransferase) domain 1"/>
    <property type="match status" value="1"/>
</dbReference>
<gene>
    <name evidence="3" type="ORF">RJ641_004200</name>
</gene>
<feature type="compositionally biased region" description="Acidic residues" evidence="1">
    <location>
        <begin position="267"/>
        <end position="277"/>
    </location>
</feature>
<protein>
    <submittedName>
        <fullName evidence="3">Protein kinase domain</fullName>
    </submittedName>
</protein>
<dbReference type="EMBL" id="JBAMMX010000012">
    <property type="protein sequence ID" value="KAK6930106.1"/>
    <property type="molecule type" value="Genomic_DNA"/>
</dbReference>
<dbReference type="Gene3D" id="3.30.200.20">
    <property type="entry name" value="Phosphorylase Kinase, domain 1"/>
    <property type="match status" value="1"/>
</dbReference>
<keyword evidence="3" id="KW-0418">Kinase</keyword>
<dbReference type="InterPro" id="IPR008271">
    <property type="entry name" value="Ser/Thr_kinase_AS"/>
</dbReference>
<feature type="domain" description="Protein kinase" evidence="2">
    <location>
        <begin position="1"/>
        <end position="255"/>
    </location>
</feature>
<dbReference type="GO" id="GO:0005524">
    <property type="term" value="F:ATP binding"/>
    <property type="evidence" value="ECO:0007669"/>
    <property type="project" value="InterPro"/>
</dbReference>
<dbReference type="InterPro" id="IPR044591">
    <property type="entry name" value="RUK"/>
</dbReference>
<dbReference type="GO" id="GO:0004672">
    <property type="term" value="F:protein kinase activity"/>
    <property type="evidence" value="ECO:0007669"/>
    <property type="project" value="InterPro"/>
</dbReference>
<evidence type="ECO:0000313" key="3">
    <source>
        <dbReference type="EMBL" id="KAK6930106.1"/>
    </source>
</evidence>